<evidence type="ECO:0000313" key="2">
    <source>
        <dbReference type="EMBL" id="KFD57041.1"/>
    </source>
</evidence>
<gene>
    <name evidence="2" type="ORF">M513_01926</name>
    <name evidence="3" type="ORF">M514_01926</name>
</gene>
<proteinExistence type="predicted"/>
<dbReference type="EMBL" id="KL367494">
    <property type="protein sequence ID" value="KFD69559.1"/>
    <property type="molecule type" value="Genomic_DNA"/>
</dbReference>
<evidence type="ECO:0000313" key="3">
    <source>
        <dbReference type="EMBL" id="KFD69559.1"/>
    </source>
</evidence>
<keyword evidence="4" id="KW-1185">Reference proteome</keyword>
<dbReference type="Proteomes" id="UP000030764">
    <property type="component" value="Unassembled WGS sequence"/>
</dbReference>
<protein>
    <submittedName>
        <fullName evidence="3">Uncharacterized protein</fullName>
    </submittedName>
</protein>
<evidence type="ECO:0000313" key="4">
    <source>
        <dbReference type="Proteomes" id="UP000030764"/>
    </source>
</evidence>
<evidence type="ECO:0000256" key="1">
    <source>
        <dbReference type="SAM" id="MobiDB-lite"/>
    </source>
</evidence>
<dbReference type="Proteomes" id="UP000030758">
    <property type="component" value="Unassembled WGS sequence"/>
</dbReference>
<dbReference type="AlphaFoldDB" id="A0A085NJB3"/>
<name>A0A085NJB3_9BILA</name>
<accession>A0A085NJB3</accession>
<reference evidence="3 4" key="1">
    <citation type="journal article" date="2014" name="Nat. Genet.">
        <title>Genome and transcriptome of the porcine whipworm Trichuris suis.</title>
        <authorList>
            <person name="Jex A.R."/>
            <person name="Nejsum P."/>
            <person name="Schwarz E.M."/>
            <person name="Hu L."/>
            <person name="Young N.D."/>
            <person name="Hall R.S."/>
            <person name="Korhonen P.K."/>
            <person name="Liao S."/>
            <person name="Thamsborg S."/>
            <person name="Xia J."/>
            <person name="Xu P."/>
            <person name="Wang S."/>
            <person name="Scheerlinck J.P."/>
            <person name="Hofmann A."/>
            <person name="Sternberg P.W."/>
            <person name="Wang J."/>
            <person name="Gasser R.B."/>
        </authorList>
    </citation>
    <scope>NUCLEOTIDE SEQUENCE [LARGE SCALE GENOMIC DNA]</scope>
    <source>
        <strain evidence="3">DCEP-RM93F</strain>
        <strain evidence="2">DCEP-RM93M</strain>
    </source>
</reference>
<feature type="compositionally biased region" description="Basic and acidic residues" evidence="1">
    <location>
        <begin position="39"/>
        <end position="52"/>
    </location>
</feature>
<organism evidence="3">
    <name type="scientific">Trichuris suis</name>
    <name type="common">pig whipworm</name>
    <dbReference type="NCBI Taxonomy" id="68888"/>
    <lineage>
        <taxon>Eukaryota</taxon>
        <taxon>Metazoa</taxon>
        <taxon>Ecdysozoa</taxon>
        <taxon>Nematoda</taxon>
        <taxon>Enoplea</taxon>
        <taxon>Dorylaimia</taxon>
        <taxon>Trichinellida</taxon>
        <taxon>Trichuridae</taxon>
        <taxon>Trichuris</taxon>
    </lineage>
</organism>
<sequence length="79" mass="8750">MPVEKRSHVAYCKRTIQGKLDSSKCMVTGHGKIPCGNESHGREAMRKRDGMKTKRSLKGSFGITAGKARWTLGCTKRRG</sequence>
<dbReference type="EMBL" id="KL363190">
    <property type="protein sequence ID" value="KFD57041.1"/>
    <property type="molecule type" value="Genomic_DNA"/>
</dbReference>
<feature type="region of interest" description="Disordered" evidence="1">
    <location>
        <begin position="36"/>
        <end position="57"/>
    </location>
</feature>